<dbReference type="EMBL" id="PXYV01000026">
    <property type="protein sequence ID" value="PSR21864.1"/>
    <property type="molecule type" value="Genomic_DNA"/>
</dbReference>
<dbReference type="AlphaFoldDB" id="A0A2T2WI06"/>
<reference evidence="1 2" key="1">
    <citation type="journal article" date="2014" name="BMC Genomics">
        <title>Comparison of environmental and isolate Sulfobacillus genomes reveals diverse carbon, sulfur, nitrogen, and hydrogen metabolisms.</title>
        <authorList>
            <person name="Justice N.B."/>
            <person name="Norman A."/>
            <person name="Brown C.T."/>
            <person name="Singh A."/>
            <person name="Thomas B.C."/>
            <person name="Banfield J.F."/>
        </authorList>
    </citation>
    <scope>NUCLEOTIDE SEQUENCE [LARGE SCALE GENOMIC DNA]</scope>
    <source>
        <strain evidence="1">AMDSBA3</strain>
    </source>
</reference>
<dbReference type="Proteomes" id="UP000241848">
    <property type="component" value="Unassembled WGS sequence"/>
</dbReference>
<evidence type="ECO:0000313" key="2">
    <source>
        <dbReference type="Proteomes" id="UP000241848"/>
    </source>
</evidence>
<name>A0A2T2WI06_9FIRM</name>
<evidence type="ECO:0000313" key="1">
    <source>
        <dbReference type="EMBL" id="PSR21864.1"/>
    </source>
</evidence>
<accession>A0A2T2WI06</accession>
<organism evidence="1 2">
    <name type="scientific">Sulfobacillus acidophilus</name>
    <dbReference type="NCBI Taxonomy" id="53633"/>
    <lineage>
        <taxon>Bacteria</taxon>
        <taxon>Bacillati</taxon>
        <taxon>Bacillota</taxon>
        <taxon>Clostridia</taxon>
        <taxon>Eubacteriales</taxon>
        <taxon>Clostridiales Family XVII. Incertae Sedis</taxon>
        <taxon>Sulfobacillus</taxon>
    </lineage>
</organism>
<comment type="caution">
    <text evidence="1">The sequence shown here is derived from an EMBL/GenBank/DDBJ whole genome shotgun (WGS) entry which is preliminary data.</text>
</comment>
<sequence>MKRWRPGQNAWQASMFPVIPKAARWWMVAAILKMSVRDDMGIWVCGGDQIQWENVSDDVIHLTSSPVVGDSRINLSRCG</sequence>
<proteinExistence type="predicted"/>
<gene>
    <name evidence="1" type="ORF">C7B45_09245</name>
</gene>
<protein>
    <submittedName>
        <fullName evidence="1">Uncharacterized protein</fullName>
    </submittedName>
</protein>